<feature type="region of interest" description="Disordered" evidence="3">
    <location>
        <begin position="35"/>
        <end position="59"/>
    </location>
</feature>
<dbReference type="PANTHER" id="PTHR11360:SF295">
    <property type="entry name" value="TRANSPORTER MCH4-RELATED"/>
    <property type="match status" value="1"/>
</dbReference>
<dbReference type="GO" id="GO:0022857">
    <property type="term" value="F:transmembrane transporter activity"/>
    <property type="evidence" value="ECO:0007669"/>
    <property type="project" value="InterPro"/>
</dbReference>
<evidence type="ECO:0000256" key="1">
    <source>
        <dbReference type="ARBA" id="ARBA00004141"/>
    </source>
</evidence>
<comment type="subcellular location">
    <subcellularLocation>
        <location evidence="1">Membrane</location>
        <topology evidence="1">Multi-pass membrane protein</topology>
    </subcellularLocation>
</comment>
<evidence type="ECO:0000256" key="2">
    <source>
        <dbReference type="ARBA" id="ARBA00006727"/>
    </source>
</evidence>
<dbReference type="EMBL" id="FQNF01000006">
    <property type="protein sequence ID" value="SGZ38310.1"/>
    <property type="molecule type" value="Genomic_DNA"/>
</dbReference>
<feature type="transmembrane region" description="Helical" evidence="4">
    <location>
        <begin position="229"/>
        <end position="248"/>
    </location>
</feature>
<dbReference type="PANTHER" id="PTHR11360">
    <property type="entry name" value="MONOCARBOXYLATE TRANSPORTER"/>
    <property type="match status" value="1"/>
</dbReference>
<dbReference type="InterPro" id="IPR050327">
    <property type="entry name" value="Proton-linked_MCT"/>
</dbReference>
<name>A0A1L0FFF2_9ASCO</name>
<dbReference type="OrthoDB" id="6509908at2759"/>
<sequence length="478" mass="52961">MSTDDIKTRTTINRFVPHESVEELNVTQSNELSFEDSDEIENQSITQDKPQEFEGYNPDHYPGDRNEIKSWLAIIGTFFGLLPVFGFINSLGSIEAYISKNQLKSIDSTTISWIFSLYLAIAFVSTVLTGAYFDRNGGLKPMILGTLMYFGGMFAMGNCTELWQFILSFSIVSGLGCGICTTPLVSVTNTHFYVKRPIANSINTLGGSLGGLIFPITLKKLYSEVGFTWAVRIVALFCLFCLVIATVFGRENRHPEEHPKQEFDKKTDLLKWYFSTCFNLKYFKDMRFLSSALGLSLCEVSMTVSGTFFTSYAILAGNSSNTAYLMSTIINAVGIVARLAQGMAAQRYGSYNIIIICACTCVIWNFVLWLGFGTHTGILWAYVILYGFSSSSIFSLTPVCVSKICSTSDFGKKYSTAYMLQAALTLPVFAVCGKIIGNGDSQTNYNWFIVFSSCLMAVGSVSFIVTRLLCVGKRICVF</sequence>
<feature type="transmembrane region" description="Helical" evidence="4">
    <location>
        <begin position="288"/>
        <end position="315"/>
    </location>
</feature>
<keyword evidence="4" id="KW-0812">Transmembrane</keyword>
<feature type="transmembrane region" description="Helical" evidence="4">
    <location>
        <begin position="162"/>
        <end position="186"/>
    </location>
</feature>
<keyword evidence="6" id="KW-1185">Reference proteome</keyword>
<protein>
    <submittedName>
        <fullName evidence="5">Related to Probable transporter MCH4</fullName>
    </submittedName>
</protein>
<organism evidence="5 6">
    <name type="scientific">Hanseniaspora guilliermondii</name>
    <dbReference type="NCBI Taxonomy" id="56406"/>
    <lineage>
        <taxon>Eukaryota</taxon>
        <taxon>Fungi</taxon>
        <taxon>Dikarya</taxon>
        <taxon>Ascomycota</taxon>
        <taxon>Saccharomycotina</taxon>
        <taxon>Saccharomycetes</taxon>
        <taxon>Saccharomycodales</taxon>
        <taxon>Saccharomycodaceae</taxon>
        <taxon>Hanseniaspora</taxon>
    </lineage>
</organism>
<dbReference type="GO" id="GO:0032218">
    <property type="term" value="P:riboflavin transport"/>
    <property type="evidence" value="ECO:0007669"/>
    <property type="project" value="TreeGrafter"/>
</dbReference>
<feature type="transmembrane region" description="Helical" evidence="4">
    <location>
        <begin position="351"/>
        <end position="372"/>
    </location>
</feature>
<evidence type="ECO:0000256" key="4">
    <source>
        <dbReference type="SAM" id="Phobius"/>
    </source>
</evidence>
<evidence type="ECO:0000313" key="5">
    <source>
        <dbReference type="EMBL" id="SGZ38310.1"/>
    </source>
</evidence>
<dbReference type="Proteomes" id="UP000183365">
    <property type="component" value="Unassembled WGS sequence"/>
</dbReference>
<feature type="transmembrane region" description="Helical" evidence="4">
    <location>
        <begin position="321"/>
        <end position="339"/>
    </location>
</feature>
<dbReference type="Pfam" id="PF07690">
    <property type="entry name" value="MFS_1"/>
    <property type="match status" value="1"/>
</dbReference>
<feature type="transmembrane region" description="Helical" evidence="4">
    <location>
        <begin position="448"/>
        <end position="470"/>
    </location>
</feature>
<evidence type="ECO:0000313" key="6">
    <source>
        <dbReference type="Proteomes" id="UP000183365"/>
    </source>
</evidence>
<reference evidence="6" key="1">
    <citation type="submission" date="2016-11" db="EMBL/GenBank/DDBJ databases">
        <authorList>
            <person name="Guldener U."/>
        </authorList>
    </citation>
    <scope>NUCLEOTIDE SEQUENCE [LARGE SCALE GENOMIC DNA]</scope>
</reference>
<evidence type="ECO:0000256" key="3">
    <source>
        <dbReference type="SAM" id="MobiDB-lite"/>
    </source>
</evidence>
<dbReference type="InterPro" id="IPR036259">
    <property type="entry name" value="MFS_trans_sf"/>
</dbReference>
<keyword evidence="4" id="KW-1133">Transmembrane helix</keyword>
<dbReference type="Gene3D" id="1.20.1250.20">
    <property type="entry name" value="MFS general substrate transporter like domains"/>
    <property type="match status" value="1"/>
</dbReference>
<keyword evidence="4" id="KW-0472">Membrane</keyword>
<feature type="transmembrane region" description="Helical" evidence="4">
    <location>
        <begin position="198"/>
        <end position="217"/>
    </location>
</feature>
<proteinExistence type="inferred from homology"/>
<comment type="similarity">
    <text evidence="2">Belongs to the major facilitator superfamily. Monocarboxylate porter (TC 2.A.1.13) family.</text>
</comment>
<dbReference type="SUPFAM" id="SSF103473">
    <property type="entry name" value="MFS general substrate transporter"/>
    <property type="match status" value="1"/>
</dbReference>
<accession>A0A1L0FFF2</accession>
<gene>
    <name evidence="5" type="ORF">HGUI_00510</name>
</gene>
<feature type="transmembrane region" description="Helical" evidence="4">
    <location>
        <begin position="139"/>
        <end position="156"/>
    </location>
</feature>
<feature type="transmembrane region" description="Helical" evidence="4">
    <location>
        <begin position="71"/>
        <end position="91"/>
    </location>
</feature>
<dbReference type="AlphaFoldDB" id="A0A1L0FFF2"/>
<dbReference type="CDD" id="cd17352">
    <property type="entry name" value="MFS_MCT_SLC16"/>
    <property type="match status" value="1"/>
</dbReference>
<dbReference type="VEuPathDB" id="FungiDB:HGUI_00510"/>
<dbReference type="GO" id="GO:0000329">
    <property type="term" value="C:fungal-type vacuole membrane"/>
    <property type="evidence" value="ECO:0007669"/>
    <property type="project" value="EnsemblFungi"/>
</dbReference>
<dbReference type="InterPro" id="IPR011701">
    <property type="entry name" value="MFS"/>
</dbReference>
<feature type="transmembrane region" description="Helical" evidence="4">
    <location>
        <begin position="378"/>
        <end position="405"/>
    </location>
</feature>
<feature type="transmembrane region" description="Helical" evidence="4">
    <location>
        <begin position="111"/>
        <end position="132"/>
    </location>
</feature>
<feature type="transmembrane region" description="Helical" evidence="4">
    <location>
        <begin position="417"/>
        <end position="436"/>
    </location>
</feature>